<keyword evidence="3" id="KW-0349">Heme</keyword>
<evidence type="ECO:0000256" key="7">
    <source>
        <dbReference type="ARBA" id="ARBA00023033"/>
    </source>
</evidence>
<dbReference type="SUPFAM" id="SSF48264">
    <property type="entry name" value="Cytochrome P450"/>
    <property type="match status" value="1"/>
</dbReference>
<dbReference type="InterPro" id="IPR050476">
    <property type="entry name" value="Insect_CytP450_Detox"/>
</dbReference>
<reference evidence="8 9" key="1">
    <citation type="journal article" date="2019" name="ACS Chem. Biol.">
        <title>Identification and Mobilization of a Cryptic Antibiotic Biosynthesis Gene Locus from a Human-Pathogenic Nocardia Isolate.</title>
        <authorList>
            <person name="Herisse M."/>
            <person name="Ishida K."/>
            <person name="Porter J.L."/>
            <person name="Howden B."/>
            <person name="Hertweck C."/>
            <person name="Stinear T.P."/>
            <person name="Pidot S.J."/>
        </authorList>
    </citation>
    <scope>NUCLEOTIDE SEQUENCE [LARGE SCALE GENOMIC DNA]</scope>
    <source>
        <strain evidence="8 9">AUSMDU00012715</strain>
    </source>
</reference>
<keyword evidence="5" id="KW-0560">Oxidoreductase</keyword>
<name>A0A6G9YXY4_9NOCA</name>
<dbReference type="InterPro" id="IPR036396">
    <property type="entry name" value="Cyt_P450_sf"/>
</dbReference>
<keyword evidence="6" id="KW-0408">Iron</keyword>
<dbReference type="PANTHER" id="PTHR24292:SF54">
    <property type="entry name" value="CYP9F3-RELATED"/>
    <property type="match status" value="1"/>
</dbReference>
<evidence type="ECO:0000256" key="1">
    <source>
        <dbReference type="ARBA" id="ARBA00001971"/>
    </source>
</evidence>
<dbReference type="RefSeq" id="WP_275106876.1">
    <property type="nucleotide sequence ID" value="NZ_CP046173.1"/>
</dbReference>
<dbReference type="EMBL" id="CP046173">
    <property type="protein sequence ID" value="QIS18030.1"/>
    <property type="molecule type" value="Genomic_DNA"/>
</dbReference>
<organism evidence="8 9">
    <name type="scientific">Nocardia terpenica</name>
    <dbReference type="NCBI Taxonomy" id="455432"/>
    <lineage>
        <taxon>Bacteria</taxon>
        <taxon>Bacillati</taxon>
        <taxon>Actinomycetota</taxon>
        <taxon>Actinomycetes</taxon>
        <taxon>Mycobacteriales</taxon>
        <taxon>Nocardiaceae</taxon>
        <taxon>Nocardia</taxon>
    </lineage>
</organism>
<evidence type="ECO:0000256" key="2">
    <source>
        <dbReference type="ARBA" id="ARBA00010617"/>
    </source>
</evidence>
<keyword evidence="7" id="KW-0503">Monooxygenase</keyword>
<proteinExistence type="inferred from homology"/>
<comment type="cofactor">
    <cofactor evidence="1">
        <name>heme</name>
        <dbReference type="ChEBI" id="CHEBI:30413"/>
    </cofactor>
</comment>
<dbReference type="GO" id="GO:0016705">
    <property type="term" value="F:oxidoreductase activity, acting on paired donors, with incorporation or reduction of molecular oxygen"/>
    <property type="evidence" value="ECO:0007669"/>
    <property type="project" value="InterPro"/>
</dbReference>
<accession>A0A6G9YXY4</accession>
<dbReference type="GO" id="GO:0020037">
    <property type="term" value="F:heme binding"/>
    <property type="evidence" value="ECO:0007669"/>
    <property type="project" value="InterPro"/>
</dbReference>
<protein>
    <submittedName>
        <fullName evidence="8">Cytochrome P450</fullName>
    </submittedName>
</protein>
<gene>
    <name evidence="8" type="ORF">F6W96_06680</name>
</gene>
<dbReference type="Pfam" id="PF00067">
    <property type="entry name" value="p450"/>
    <property type="match status" value="1"/>
</dbReference>
<evidence type="ECO:0000256" key="3">
    <source>
        <dbReference type="ARBA" id="ARBA00022617"/>
    </source>
</evidence>
<dbReference type="GO" id="GO:0004497">
    <property type="term" value="F:monooxygenase activity"/>
    <property type="evidence" value="ECO:0007669"/>
    <property type="project" value="UniProtKB-KW"/>
</dbReference>
<dbReference type="PANTHER" id="PTHR24292">
    <property type="entry name" value="CYTOCHROME P450"/>
    <property type="match status" value="1"/>
</dbReference>
<evidence type="ECO:0000313" key="8">
    <source>
        <dbReference type="EMBL" id="QIS18030.1"/>
    </source>
</evidence>
<evidence type="ECO:0000256" key="5">
    <source>
        <dbReference type="ARBA" id="ARBA00023002"/>
    </source>
</evidence>
<evidence type="ECO:0000313" key="9">
    <source>
        <dbReference type="Proteomes" id="UP000500953"/>
    </source>
</evidence>
<dbReference type="AlphaFoldDB" id="A0A6G9YXY4"/>
<evidence type="ECO:0000256" key="4">
    <source>
        <dbReference type="ARBA" id="ARBA00022723"/>
    </source>
</evidence>
<keyword evidence="4" id="KW-0479">Metal-binding</keyword>
<sequence length="140" mass="15429">MIAARRAAPEPRPDLLDLMLNTVDPLTGDRLDDDAIHSQCLTLLVTGHETSAAALSFVLHELAHHPDIADKARAETEATLPAASISYDDVARLRYLRRIVDETLRLWPVAPGFFREATCPVTLGGHEFCPGDWIFVNSQS</sequence>
<comment type="similarity">
    <text evidence="2">Belongs to the cytochrome P450 family.</text>
</comment>
<dbReference type="InterPro" id="IPR001128">
    <property type="entry name" value="Cyt_P450"/>
</dbReference>
<dbReference type="GO" id="GO:0005506">
    <property type="term" value="F:iron ion binding"/>
    <property type="evidence" value="ECO:0007669"/>
    <property type="project" value="InterPro"/>
</dbReference>
<dbReference type="Proteomes" id="UP000500953">
    <property type="component" value="Chromosome"/>
</dbReference>
<evidence type="ECO:0000256" key="6">
    <source>
        <dbReference type="ARBA" id="ARBA00023004"/>
    </source>
</evidence>
<dbReference type="Gene3D" id="1.10.630.10">
    <property type="entry name" value="Cytochrome P450"/>
    <property type="match status" value="1"/>
</dbReference>